<dbReference type="PANTHER" id="PTHR21237:SF23">
    <property type="entry name" value="GRPE PROTEIN HOMOLOG, MITOCHONDRIAL"/>
    <property type="match status" value="1"/>
</dbReference>
<dbReference type="GO" id="GO:0006457">
    <property type="term" value="P:protein folding"/>
    <property type="evidence" value="ECO:0007669"/>
    <property type="project" value="InterPro"/>
</dbReference>
<accession>A0A0M5KYF7</accession>
<evidence type="ECO:0000256" key="10">
    <source>
        <dbReference type="HAMAP-Rule" id="MF_01151"/>
    </source>
</evidence>
<dbReference type="AlphaFoldDB" id="A0A0M5KYF7"/>
<dbReference type="SUPFAM" id="SSF58014">
    <property type="entry name" value="Coiled-coil domain of nucleotide exchange factor GrpE"/>
    <property type="match status" value="1"/>
</dbReference>
<dbReference type="InterPro" id="IPR013805">
    <property type="entry name" value="GrpE_CC"/>
</dbReference>
<dbReference type="GO" id="GO:0051087">
    <property type="term" value="F:protein-folding chaperone binding"/>
    <property type="evidence" value="ECO:0007669"/>
    <property type="project" value="InterPro"/>
</dbReference>
<keyword evidence="5 10" id="KW-0346">Stress response</keyword>
<keyword evidence="6 10" id="KW-0143">Chaperone</keyword>
<dbReference type="Proteomes" id="UP000057938">
    <property type="component" value="Chromosome"/>
</dbReference>
<dbReference type="GO" id="GO:0000774">
    <property type="term" value="F:adenyl-nucleotide exchange factor activity"/>
    <property type="evidence" value="ECO:0007669"/>
    <property type="project" value="InterPro"/>
</dbReference>
<organism evidence="13 14">
    <name type="scientific">Altererythrobacter epoxidivorans</name>
    <dbReference type="NCBI Taxonomy" id="361183"/>
    <lineage>
        <taxon>Bacteria</taxon>
        <taxon>Pseudomonadati</taxon>
        <taxon>Pseudomonadota</taxon>
        <taxon>Alphaproteobacteria</taxon>
        <taxon>Sphingomonadales</taxon>
        <taxon>Erythrobacteraceae</taxon>
        <taxon>Altererythrobacter</taxon>
    </lineage>
</organism>
<reference evidence="13 14" key="1">
    <citation type="submission" date="2015-09" db="EMBL/GenBank/DDBJ databases">
        <title>Complete genome sequence of a benzo[a]pyrene-degrading bacterium Altererythrobacter epoxidivorans CGMCC 1.7731T.</title>
        <authorList>
            <person name="Li Z."/>
            <person name="Cheng H."/>
            <person name="Huo Y."/>
            <person name="Xu X."/>
        </authorList>
    </citation>
    <scope>NUCLEOTIDE SEQUENCE [LARGE SCALE GENOMIC DNA]</scope>
    <source>
        <strain evidence="13 14">CGMCC 1.7731</strain>
    </source>
</reference>
<dbReference type="KEGG" id="aep:AMC99_01153"/>
<evidence type="ECO:0000256" key="12">
    <source>
        <dbReference type="SAM" id="MobiDB-lite"/>
    </source>
</evidence>
<dbReference type="Pfam" id="PF01025">
    <property type="entry name" value="GrpE"/>
    <property type="match status" value="1"/>
</dbReference>
<dbReference type="HAMAP" id="MF_01151">
    <property type="entry name" value="GrpE"/>
    <property type="match status" value="1"/>
</dbReference>
<feature type="region of interest" description="Disordered" evidence="12">
    <location>
        <begin position="1"/>
        <end position="43"/>
    </location>
</feature>
<comment type="similarity">
    <text evidence="2 10 11">Belongs to the GrpE family.</text>
</comment>
<dbReference type="GO" id="GO:0005737">
    <property type="term" value="C:cytoplasm"/>
    <property type="evidence" value="ECO:0007669"/>
    <property type="project" value="UniProtKB-SubCell"/>
</dbReference>
<gene>
    <name evidence="10" type="primary">grpE</name>
    <name evidence="13" type="ORF">AMC99_01153</name>
</gene>
<evidence type="ECO:0000256" key="1">
    <source>
        <dbReference type="ARBA" id="ARBA00004496"/>
    </source>
</evidence>
<evidence type="ECO:0000256" key="9">
    <source>
        <dbReference type="ARBA" id="ARBA00076414"/>
    </source>
</evidence>
<dbReference type="EMBL" id="CP012669">
    <property type="protein sequence ID" value="ALE16449.1"/>
    <property type="molecule type" value="Genomic_DNA"/>
</dbReference>
<protein>
    <recommendedName>
        <fullName evidence="8 10">Protein GrpE</fullName>
    </recommendedName>
    <alternativeName>
        <fullName evidence="9 10">HSP-70 cofactor</fullName>
    </alternativeName>
</protein>
<dbReference type="InterPro" id="IPR000740">
    <property type="entry name" value="GrpE"/>
</dbReference>
<dbReference type="STRING" id="361183.AMC99_01153"/>
<evidence type="ECO:0000256" key="11">
    <source>
        <dbReference type="RuleBase" id="RU004478"/>
    </source>
</evidence>
<dbReference type="GO" id="GO:0042803">
    <property type="term" value="F:protein homodimerization activity"/>
    <property type="evidence" value="ECO:0007669"/>
    <property type="project" value="InterPro"/>
</dbReference>
<comment type="subunit">
    <text evidence="3 10">Homodimer.</text>
</comment>
<dbReference type="Gene3D" id="2.30.22.10">
    <property type="entry name" value="Head domain of nucleotide exchange factor GrpE"/>
    <property type="match status" value="1"/>
</dbReference>
<dbReference type="PATRIC" id="fig|361183.4.peg.1126"/>
<evidence type="ECO:0000256" key="5">
    <source>
        <dbReference type="ARBA" id="ARBA00023016"/>
    </source>
</evidence>
<feature type="compositionally biased region" description="Basic and acidic residues" evidence="12">
    <location>
        <begin position="8"/>
        <end position="29"/>
    </location>
</feature>
<dbReference type="CDD" id="cd00446">
    <property type="entry name" value="GrpE"/>
    <property type="match status" value="1"/>
</dbReference>
<evidence type="ECO:0000313" key="13">
    <source>
        <dbReference type="EMBL" id="ALE16449.1"/>
    </source>
</evidence>
<dbReference type="PRINTS" id="PR00773">
    <property type="entry name" value="GRPEPROTEIN"/>
</dbReference>
<comment type="subcellular location">
    <subcellularLocation>
        <location evidence="1 10">Cytoplasm</location>
    </subcellularLocation>
</comment>
<dbReference type="PANTHER" id="PTHR21237">
    <property type="entry name" value="GRPE PROTEIN"/>
    <property type="match status" value="1"/>
</dbReference>
<dbReference type="SUPFAM" id="SSF51064">
    <property type="entry name" value="Head domain of nucleotide exchange factor GrpE"/>
    <property type="match status" value="1"/>
</dbReference>
<comment type="function">
    <text evidence="7 10">Participates actively in the response to hyperosmotic and heat shock by preventing the aggregation of stress-denatured proteins, in association with DnaK and GrpE. It is the nucleotide exchange factor for DnaK and may function as a thermosensor. Unfolded proteins bind initially to DnaJ; upon interaction with the DnaJ-bound protein, DnaK hydrolyzes its bound ATP, resulting in the formation of a stable complex. GrpE releases ADP from DnaK; ATP binding to DnaK triggers the release of the substrate protein, thus completing the reaction cycle. Several rounds of ATP-dependent interactions between DnaJ, DnaK and GrpE are required for fully efficient folding.</text>
</comment>
<evidence type="ECO:0000256" key="2">
    <source>
        <dbReference type="ARBA" id="ARBA00009054"/>
    </source>
</evidence>
<proteinExistence type="inferred from homology"/>
<dbReference type="Gene3D" id="3.90.20.20">
    <property type="match status" value="1"/>
</dbReference>
<dbReference type="FunFam" id="2.30.22.10:FF:000001">
    <property type="entry name" value="Protein GrpE"/>
    <property type="match status" value="1"/>
</dbReference>
<dbReference type="GO" id="GO:0051082">
    <property type="term" value="F:unfolded protein binding"/>
    <property type="evidence" value="ECO:0007669"/>
    <property type="project" value="TreeGrafter"/>
</dbReference>
<keyword evidence="4 10" id="KW-0963">Cytoplasm</keyword>
<evidence type="ECO:0000256" key="8">
    <source>
        <dbReference type="ARBA" id="ARBA00072274"/>
    </source>
</evidence>
<evidence type="ECO:0000256" key="3">
    <source>
        <dbReference type="ARBA" id="ARBA00011738"/>
    </source>
</evidence>
<evidence type="ECO:0000256" key="7">
    <source>
        <dbReference type="ARBA" id="ARBA00053401"/>
    </source>
</evidence>
<dbReference type="InterPro" id="IPR009012">
    <property type="entry name" value="GrpE_head"/>
</dbReference>
<evidence type="ECO:0000256" key="4">
    <source>
        <dbReference type="ARBA" id="ARBA00022490"/>
    </source>
</evidence>
<keyword evidence="14" id="KW-1185">Reference proteome</keyword>
<evidence type="ECO:0000313" key="14">
    <source>
        <dbReference type="Proteomes" id="UP000057938"/>
    </source>
</evidence>
<name>A0A0M5KYF7_9SPHN</name>
<evidence type="ECO:0000256" key="6">
    <source>
        <dbReference type="ARBA" id="ARBA00023186"/>
    </source>
</evidence>
<sequence length="200" mass="22469">MDFIEMIDNDKPRDEAVEKERDGVPKEFLDGDDAETANEETSALDTALDRLREDLEAAKQEVLYAKAETQNVRRRLEKDMQDARAYAATGFARDILSVADNLARALEHVPETLRGDDKADRFIQGIEATQREIEKVFGQHGITRVASVGLPLDPNQHQAMMEIPSNDHEPGTVVQEMQSGWMIKDRLLRPAMVGVAKKPD</sequence>